<name>A0A2Y9D1J5_9DIPT</name>
<evidence type="ECO:0000313" key="4">
    <source>
        <dbReference type="Proteomes" id="UP000075884"/>
    </source>
</evidence>
<dbReference type="VEuPathDB" id="VectorBase:ADIR016079"/>
<dbReference type="Pfam" id="PF01607">
    <property type="entry name" value="CBM_14"/>
    <property type="match status" value="1"/>
</dbReference>
<sequence length="640" mass="73812">MFLVGYARFAACTSDVATQCNDTGVCEAVKCKYYDKLKQKCRDFPGGGFLIIMDHSTKCAHGDSGLHTFSRRDFYYVCHPDGVMIGLCPDNTVFSDTEKRCITQTLNRPNTIKMHDESKNCNIIVPDCSGVGLFPIPSNCSFYFKCQEHNYNFHQYVYQCPQGTFFHPDLQKCSSSNKCYEAQEDILHNFSKDYFPECHIFGQFRTAKDCSLYYRCVPNMDGSFYQIRYECPYKMYYNIEKECCVREQFQCCDYIPHERIIENYKQQHSLDSTTLDPQPTTVISAINTKITSSMPTYYETTQPLYVGDAQSHVRETSSSYPTANTMPYYSDDDMPIIPDIPKNESSEDDYYEVVESTGDYLYSTPPYDTENQSQAPQFDDEVYETSSDGNYKSSTIHSTKNYETTLIYESSSENAKRKPHPGYDEMEWDENAWDIYGRKRTTTASAPTTSYVEQYTDEPFDETTTEHSDHYQRDYGSDSQYNNPKADTYEGSNCEMLACTADRDQYYETSSSVAYSPDELDPATESYDDQTSITEQTYAEETFEDSYQYNTSTTMAAEEAIEINCTADEDGEIMCNGQKMSVDGRLKLLGYVFEFRKWKSLPDVPAHVPKPRFNFQFTLDYPWNYEFRAEATPEVEIECS</sequence>
<dbReference type="InterPro" id="IPR002557">
    <property type="entry name" value="Chitin-bd_dom"/>
</dbReference>
<dbReference type="AlphaFoldDB" id="A0A2Y9D1J5"/>
<evidence type="ECO:0000313" key="3">
    <source>
        <dbReference type="EnsemblMetazoa" id="ADIR016079-PA"/>
    </source>
</evidence>
<dbReference type="Proteomes" id="UP000075884">
    <property type="component" value="Unassembled WGS sequence"/>
</dbReference>
<dbReference type="SUPFAM" id="SSF57625">
    <property type="entry name" value="Invertebrate chitin-binding proteins"/>
    <property type="match status" value="3"/>
</dbReference>
<dbReference type="Gene3D" id="2.170.140.10">
    <property type="entry name" value="Chitin binding domain"/>
    <property type="match status" value="1"/>
</dbReference>
<feature type="compositionally biased region" description="Polar residues" evidence="1">
    <location>
        <begin position="316"/>
        <end position="327"/>
    </location>
</feature>
<accession>A0A2Y9D1J5</accession>
<feature type="compositionally biased region" description="Acidic residues" evidence="1">
    <location>
        <begin position="518"/>
        <end position="528"/>
    </location>
</feature>
<feature type="region of interest" description="Disordered" evidence="1">
    <location>
        <begin position="459"/>
        <end position="482"/>
    </location>
</feature>
<evidence type="ECO:0000256" key="1">
    <source>
        <dbReference type="SAM" id="MobiDB-lite"/>
    </source>
</evidence>
<dbReference type="EnsemblMetazoa" id="ADIR016079-RA">
    <property type="protein sequence ID" value="ADIR016079-PA"/>
    <property type="gene ID" value="ADIR016079"/>
</dbReference>
<dbReference type="STRING" id="7168.A0A2Y9D1J5"/>
<feature type="domain" description="Chitin-binding type-2" evidence="2">
    <location>
        <begin position="125"/>
        <end position="181"/>
    </location>
</feature>
<proteinExistence type="predicted"/>
<protein>
    <recommendedName>
        <fullName evidence="2">Chitin-binding type-2 domain-containing protein</fullName>
    </recommendedName>
</protein>
<organism evidence="3 4">
    <name type="scientific">Anopheles dirus</name>
    <dbReference type="NCBI Taxonomy" id="7168"/>
    <lineage>
        <taxon>Eukaryota</taxon>
        <taxon>Metazoa</taxon>
        <taxon>Ecdysozoa</taxon>
        <taxon>Arthropoda</taxon>
        <taxon>Hexapoda</taxon>
        <taxon>Insecta</taxon>
        <taxon>Pterygota</taxon>
        <taxon>Neoptera</taxon>
        <taxon>Endopterygota</taxon>
        <taxon>Diptera</taxon>
        <taxon>Nematocera</taxon>
        <taxon>Culicoidea</taxon>
        <taxon>Culicidae</taxon>
        <taxon>Anophelinae</taxon>
        <taxon>Anopheles</taxon>
    </lineage>
</organism>
<feature type="region of interest" description="Disordered" evidence="1">
    <location>
        <begin position="316"/>
        <end position="335"/>
    </location>
</feature>
<dbReference type="GO" id="GO:0008061">
    <property type="term" value="F:chitin binding"/>
    <property type="evidence" value="ECO:0007669"/>
    <property type="project" value="InterPro"/>
</dbReference>
<evidence type="ECO:0000259" key="2">
    <source>
        <dbReference type="PROSITE" id="PS50940"/>
    </source>
</evidence>
<dbReference type="PROSITE" id="PS50940">
    <property type="entry name" value="CHIT_BIND_II"/>
    <property type="match status" value="1"/>
</dbReference>
<dbReference type="SMART" id="SM00494">
    <property type="entry name" value="ChtBD2"/>
    <property type="match status" value="3"/>
</dbReference>
<feature type="compositionally biased region" description="Basic and acidic residues" evidence="1">
    <location>
        <begin position="464"/>
        <end position="476"/>
    </location>
</feature>
<dbReference type="GO" id="GO:0005576">
    <property type="term" value="C:extracellular region"/>
    <property type="evidence" value="ECO:0007669"/>
    <property type="project" value="InterPro"/>
</dbReference>
<feature type="region of interest" description="Disordered" evidence="1">
    <location>
        <begin position="510"/>
        <end position="530"/>
    </location>
</feature>
<reference evidence="4" key="1">
    <citation type="submission" date="2013-03" db="EMBL/GenBank/DDBJ databases">
        <title>The Genome Sequence of Anopheles dirus WRAIR2.</title>
        <authorList>
            <consortium name="The Broad Institute Genomics Platform"/>
            <person name="Neafsey D.E."/>
            <person name="Walton C."/>
            <person name="Walker B."/>
            <person name="Young S.K."/>
            <person name="Zeng Q."/>
            <person name="Gargeya S."/>
            <person name="Fitzgerald M."/>
            <person name="Haas B."/>
            <person name="Abouelleil A."/>
            <person name="Allen A.W."/>
            <person name="Alvarado L."/>
            <person name="Arachchi H.M."/>
            <person name="Berlin A.M."/>
            <person name="Chapman S.B."/>
            <person name="Gainer-Dewar J."/>
            <person name="Goldberg J."/>
            <person name="Griggs A."/>
            <person name="Gujja S."/>
            <person name="Hansen M."/>
            <person name="Howarth C."/>
            <person name="Imamovic A."/>
            <person name="Ireland A."/>
            <person name="Larimer J."/>
            <person name="McCowan C."/>
            <person name="Murphy C."/>
            <person name="Pearson M."/>
            <person name="Poon T.W."/>
            <person name="Priest M."/>
            <person name="Roberts A."/>
            <person name="Saif S."/>
            <person name="Shea T."/>
            <person name="Sisk P."/>
            <person name="Sykes S."/>
            <person name="Wortman J."/>
            <person name="Nusbaum C."/>
            <person name="Birren B."/>
        </authorList>
    </citation>
    <scope>NUCLEOTIDE SEQUENCE [LARGE SCALE GENOMIC DNA]</scope>
    <source>
        <strain evidence="4">WRAIR2</strain>
    </source>
</reference>
<reference evidence="3" key="2">
    <citation type="submission" date="2020-05" db="UniProtKB">
        <authorList>
            <consortium name="EnsemblMetazoa"/>
        </authorList>
    </citation>
    <scope>IDENTIFICATION</scope>
    <source>
        <strain evidence="3">WRAIR2</strain>
    </source>
</reference>
<keyword evidence="4" id="KW-1185">Reference proteome</keyword>
<dbReference type="InterPro" id="IPR036508">
    <property type="entry name" value="Chitin-bd_dom_sf"/>
</dbReference>